<dbReference type="PROSITE" id="PS00018">
    <property type="entry name" value="EF_HAND_1"/>
    <property type="match status" value="1"/>
</dbReference>
<protein>
    <recommendedName>
        <fullName evidence="2">EF-hand domain-containing protein</fullName>
    </recommendedName>
</protein>
<name>A0A4S4AYH4_9RHOO</name>
<sequence length="325" mass="33633">MAGARRIALDRRCGYVAGQVSGRGGRFRRPPACGPVPGRVCRRQRGRQNLPARRPGPPIRHAGTARGHRTCISVNPFLPGFTSPPSVFRGFRPLICIRRMCARYGAQPFPSLEIIMSSIYGIGSTGSYGTLATAYLQNSRSSAATGTYADETAQTDAASELYATLDSDGDGSVSEQEFSDALSSVLAQLNGQLGSGPAQGPGGAGGMPPPPPPQAGEDSGFTLDELTAQLEETGDTDSARAGLLSSVIENFDTADSDGDGKVTFEEAIALQESLSGSTSGTGAATAATGSGTVEQEQVLAQILRLAQTYDASSWQSGLPLLSVSA</sequence>
<accession>A0A4S4AYH4</accession>
<proteinExistence type="predicted"/>
<dbReference type="EMBL" id="SSOD01000001">
    <property type="protein sequence ID" value="THF65196.1"/>
    <property type="molecule type" value="Genomic_DNA"/>
</dbReference>
<dbReference type="AlphaFoldDB" id="A0A4S4AYH4"/>
<dbReference type="InterPro" id="IPR011992">
    <property type="entry name" value="EF-hand-dom_pair"/>
</dbReference>
<evidence type="ECO:0000313" key="4">
    <source>
        <dbReference type="Proteomes" id="UP000307956"/>
    </source>
</evidence>
<organism evidence="3 4">
    <name type="scientific">Pseudothauera rhizosphaerae</name>
    <dbReference type="NCBI Taxonomy" id="2565932"/>
    <lineage>
        <taxon>Bacteria</taxon>
        <taxon>Pseudomonadati</taxon>
        <taxon>Pseudomonadota</taxon>
        <taxon>Betaproteobacteria</taxon>
        <taxon>Rhodocyclales</taxon>
        <taxon>Zoogloeaceae</taxon>
        <taxon>Pseudothauera</taxon>
    </lineage>
</organism>
<dbReference type="Proteomes" id="UP000307956">
    <property type="component" value="Unassembled WGS sequence"/>
</dbReference>
<comment type="caution">
    <text evidence="3">The sequence shown here is derived from an EMBL/GenBank/DDBJ whole genome shotgun (WGS) entry which is preliminary data.</text>
</comment>
<keyword evidence="4" id="KW-1185">Reference proteome</keyword>
<reference evidence="3 4" key="1">
    <citation type="submission" date="2019-04" db="EMBL/GenBank/DDBJ databases">
        <title>Azoarcus rhizosphaerae sp. nov. isolated from rhizosphere of Ficus religiosa.</title>
        <authorList>
            <person name="Lin S.-Y."/>
            <person name="Hameed A."/>
            <person name="Hsu Y.-H."/>
            <person name="Young C.-C."/>
        </authorList>
    </citation>
    <scope>NUCLEOTIDE SEQUENCE [LARGE SCALE GENOMIC DNA]</scope>
    <source>
        <strain evidence="3 4">CC-YHH848</strain>
    </source>
</reference>
<feature type="region of interest" description="Disordered" evidence="1">
    <location>
        <begin position="191"/>
        <end position="220"/>
    </location>
</feature>
<dbReference type="SMART" id="SM00054">
    <property type="entry name" value="EFh"/>
    <property type="match status" value="2"/>
</dbReference>
<dbReference type="PROSITE" id="PS50222">
    <property type="entry name" value="EF_HAND_2"/>
    <property type="match status" value="2"/>
</dbReference>
<dbReference type="OrthoDB" id="8590058at2"/>
<dbReference type="InterPro" id="IPR002048">
    <property type="entry name" value="EF_hand_dom"/>
</dbReference>
<feature type="domain" description="EF-hand" evidence="2">
    <location>
        <begin position="153"/>
        <end position="188"/>
    </location>
</feature>
<dbReference type="Gene3D" id="1.10.238.10">
    <property type="entry name" value="EF-hand"/>
    <property type="match status" value="1"/>
</dbReference>
<dbReference type="InterPro" id="IPR018247">
    <property type="entry name" value="EF_Hand_1_Ca_BS"/>
</dbReference>
<evidence type="ECO:0000256" key="1">
    <source>
        <dbReference type="SAM" id="MobiDB-lite"/>
    </source>
</evidence>
<evidence type="ECO:0000313" key="3">
    <source>
        <dbReference type="EMBL" id="THF65196.1"/>
    </source>
</evidence>
<dbReference type="GO" id="GO:0005509">
    <property type="term" value="F:calcium ion binding"/>
    <property type="evidence" value="ECO:0007669"/>
    <property type="project" value="InterPro"/>
</dbReference>
<gene>
    <name evidence="3" type="ORF">E6O51_00930</name>
</gene>
<evidence type="ECO:0000259" key="2">
    <source>
        <dbReference type="PROSITE" id="PS50222"/>
    </source>
</evidence>
<feature type="compositionally biased region" description="Gly residues" evidence="1">
    <location>
        <begin position="193"/>
        <end position="206"/>
    </location>
</feature>
<feature type="domain" description="EF-hand" evidence="2">
    <location>
        <begin position="251"/>
        <end position="277"/>
    </location>
</feature>
<dbReference type="SUPFAM" id="SSF47473">
    <property type="entry name" value="EF-hand"/>
    <property type="match status" value="1"/>
</dbReference>